<dbReference type="InterPro" id="IPR001789">
    <property type="entry name" value="Sig_transdc_resp-reg_receiver"/>
</dbReference>
<accession>A0A4U9DBJ4</accession>
<dbReference type="InterPro" id="IPR011006">
    <property type="entry name" value="CheY-like_superfamily"/>
</dbReference>
<organism evidence="3 4">
    <name type="scientific">Raoultella terrigena</name>
    <name type="common">Klebsiella terrigena</name>
    <dbReference type="NCBI Taxonomy" id="577"/>
    <lineage>
        <taxon>Bacteria</taxon>
        <taxon>Pseudomonadati</taxon>
        <taxon>Pseudomonadota</taxon>
        <taxon>Gammaproteobacteria</taxon>
        <taxon>Enterobacterales</taxon>
        <taxon>Enterobacteriaceae</taxon>
        <taxon>Klebsiella/Raoultella group</taxon>
        <taxon>Raoultella</taxon>
    </lineage>
</organism>
<reference evidence="3 4" key="1">
    <citation type="submission" date="2019-04" db="EMBL/GenBank/DDBJ databases">
        <authorList>
            <consortium name="Pathogen Informatics"/>
        </authorList>
    </citation>
    <scope>NUCLEOTIDE SEQUENCE [LARGE SCALE GENOMIC DNA]</scope>
    <source>
        <strain evidence="3 4">NCTC9185</strain>
    </source>
</reference>
<comment type="caution">
    <text evidence="1">Lacks conserved residue(s) required for the propagation of feature annotation.</text>
</comment>
<dbReference type="Proteomes" id="UP000339249">
    <property type="component" value="Unassembled WGS sequence"/>
</dbReference>
<gene>
    <name evidence="3" type="primary">cusR_1</name>
    <name evidence="3" type="ORF">NCTC9185_05705</name>
</gene>
<dbReference type="Gene3D" id="3.40.50.2300">
    <property type="match status" value="1"/>
</dbReference>
<protein>
    <submittedName>
        <fullName evidence="3">Transcriptional regulatory protein CusR</fullName>
    </submittedName>
</protein>
<evidence type="ECO:0000259" key="2">
    <source>
        <dbReference type="PROSITE" id="PS50110"/>
    </source>
</evidence>
<dbReference type="AlphaFoldDB" id="A0A4U9DBJ4"/>
<feature type="domain" description="Response regulatory" evidence="2">
    <location>
        <begin position="2"/>
        <end position="45"/>
    </location>
</feature>
<sequence length="45" mass="5012">MKILIVEDEMKTGEYLTKGLTEAGFVVDLADNGLEWLSPGDDQRL</sequence>
<dbReference type="SUPFAM" id="SSF52172">
    <property type="entry name" value="CheY-like"/>
    <property type="match status" value="1"/>
</dbReference>
<evidence type="ECO:0000313" key="4">
    <source>
        <dbReference type="Proteomes" id="UP000339249"/>
    </source>
</evidence>
<dbReference type="GO" id="GO:0000160">
    <property type="term" value="P:phosphorelay signal transduction system"/>
    <property type="evidence" value="ECO:0007669"/>
    <property type="project" value="InterPro"/>
</dbReference>
<dbReference type="PROSITE" id="PS50110">
    <property type="entry name" value="RESPONSE_REGULATORY"/>
    <property type="match status" value="1"/>
</dbReference>
<proteinExistence type="predicted"/>
<dbReference type="EMBL" id="CABDVU010000001">
    <property type="protein sequence ID" value="VTN13668.1"/>
    <property type="molecule type" value="Genomic_DNA"/>
</dbReference>
<evidence type="ECO:0000256" key="1">
    <source>
        <dbReference type="PROSITE-ProRule" id="PRU00169"/>
    </source>
</evidence>
<evidence type="ECO:0000313" key="3">
    <source>
        <dbReference type="EMBL" id="VTN13668.1"/>
    </source>
</evidence>
<name>A0A4U9DBJ4_RAOTE</name>